<dbReference type="InterPro" id="IPR045851">
    <property type="entry name" value="AMP-bd_C_sf"/>
</dbReference>
<dbReference type="Pfam" id="PF00501">
    <property type="entry name" value="AMP-binding"/>
    <property type="match status" value="1"/>
</dbReference>
<protein>
    <submittedName>
        <fullName evidence="3">AMP-dependent synthetase</fullName>
    </submittedName>
</protein>
<dbReference type="EMBL" id="NPKH01000030">
    <property type="protein sequence ID" value="PAP93033.1"/>
    <property type="molecule type" value="Genomic_DNA"/>
</dbReference>
<dbReference type="Gene3D" id="3.30.300.30">
    <property type="match status" value="1"/>
</dbReference>
<dbReference type="Proteomes" id="UP000215931">
    <property type="component" value="Unassembled WGS sequence"/>
</dbReference>
<dbReference type="Gene3D" id="3.40.50.12780">
    <property type="entry name" value="N-terminal domain of ligase-like"/>
    <property type="match status" value="1"/>
</dbReference>
<proteinExistence type="predicted"/>
<dbReference type="Pfam" id="PF13193">
    <property type="entry name" value="AMP-binding_C"/>
    <property type="match status" value="1"/>
</dbReference>
<dbReference type="InterPro" id="IPR020845">
    <property type="entry name" value="AMP-binding_CS"/>
</dbReference>
<keyword evidence="4" id="KW-1185">Reference proteome</keyword>
<sequence length="517" mass="56614">MHGAVPLLHDYLTHAASRVREKVALVCGGQRVTYGELEARSNAIAQHLAASGVARGDRVVIFADNTVETVVAFWAVLKANAVVCIVNPLTKSDKLDYLLNDCRPTALITDRHLHSIFSGPARNCPSLRRVIVSGPIIEAELTGLPHAVRWDSVVAADGSVPPARRCIDIDLAAIIYTSGSTGEPKGVMLTHRNMTAACTSIASYLKLCEDEVILNVLPLAFDYGLYQMIMAFRTGARLVLERSFAFPAQILGLIKEERVTGFPGVPTIFAALSDLKSLKDHDFSSIRYVTNTAAALPLKHILMLQDLFPDARIYSMYGLTECKRCTYLPPEDLERKPLSVGVAIPNTEMWIVDEHDKPVGPDVVGQLVIRGATVMKGYWGKPEATARKLKPGPLPGEQVLYTGDYCRMDAEGYLYFIGRGDEIIKSRGEKIAPKEVENALLDVPGVREAAVIGVPDELLGQAVKAFVVIEQGRFVGERQLQKECQRRLENFMVPKSIVIVPSLPMTDTGKLKKTALS</sequence>
<name>A0A271KB88_9HYPH</name>
<reference evidence="3 4" key="1">
    <citation type="submission" date="2017-08" db="EMBL/GenBank/DDBJ databases">
        <title>Mesorhizobium wenxinae sp. nov., a novel rhizobial species isolated from root nodules of chickpea (Cicer arietinum L.).</title>
        <authorList>
            <person name="Zhang J."/>
        </authorList>
    </citation>
    <scope>NUCLEOTIDE SEQUENCE [LARGE SCALE GENOMIC DNA]</scope>
    <source>
        <strain evidence="4">WYCCWR 10019</strain>
    </source>
</reference>
<dbReference type="PANTHER" id="PTHR43767:SF10">
    <property type="entry name" value="SURFACTIN SYNTHASE SUBUNIT 1"/>
    <property type="match status" value="1"/>
</dbReference>
<comment type="caution">
    <text evidence="3">The sequence shown here is derived from an EMBL/GenBank/DDBJ whole genome shotgun (WGS) entry which is preliminary data.</text>
</comment>
<evidence type="ECO:0000313" key="3">
    <source>
        <dbReference type="EMBL" id="PAP93033.1"/>
    </source>
</evidence>
<accession>A0A271KB88</accession>
<dbReference type="InterPro" id="IPR050237">
    <property type="entry name" value="ATP-dep_AMP-bd_enzyme"/>
</dbReference>
<evidence type="ECO:0000259" key="1">
    <source>
        <dbReference type="Pfam" id="PF00501"/>
    </source>
</evidence>
<dbReference type="OrthoDB" id="9803968at2"/>
<evidence type="ECO:0000259" key="2">
    <source>
        <dbReference type="Pfam" id="PF13193"/>
    </source>
</evidence>
<dbReference type="PROSITE" id="PS00455">
    <property type="entry name" value="AMP_BINDING"/>
    <property type="match status" value="1"/>
</dbReference>
<dbReference type="InterPro" id="IPR025110">
    <property type="entry name" value="AMP-bd_C"/>
</dbReference>
<organism evidence="3 4">
    <name type="scientific">Mesorhizobium wenxiniae</name>
    <dbReference type="NCBI Taxonomy" id="2014805"/>
    <lineage>
        <taxon>Bacteria</taxon>
        <taxon>Pseudomonadati</taxon>
        <taxon>Pseudomonadota</taxon>
        <taxon>Alphaproteobacteria</taxon>
        <taxon>Hyphomicrobiales</taxon>
        <taxon>Phyllobacteriaceae</taxon>
        <taxon>Mesorhizobium</taxon>
    </lineage>
</organism>
<dbReference type="SUPFAM" id="SSF56801">
    <property type="entry name" value="Acetyl-CoA synthetase-like"/>
    <property type="match status" value="1"/>
</dbReference>
<evidence type="ECO:0000313" key="4">
    <source>
        <dbReference type="Proteomes" id="UP000215931"/>
    </source>
</evidence>
<dbReference type="InterPro" id="IPR042099">
    <property type="entry name" value="ANL_N_sf"/>
</dbReference>
<gene>
    <name evidence="3" type="ORF">CIT31_24770</name>
</gene>
<dbReference type="GO" id="GO:0016877">
    <property type="term" value="F:ligase activity, forming carbon-sulfur bonds"/>
    <property type="evidence" value="ECO:0007669"/>
    <property type="project" value="UniProtKB-ARBA"/>
</dbReference>
<dbReference type="InterPro" id="IPR000873">
    <property type="entry name" value="AMP-dep_synth/lig_dom"/>
</dbReference>
<feature type="domain" description="AMP-dependent synthetase/ligase" evidence="1">
    <location>
        <begin position="13"/>
        <end position="379"/>
    </location>
</feature>
<dbReference type="AlphaFoldDB" id="A0A271KB88"/>
<dbReference type="PANTHER" id="PTHR43767">
    <property type="entry name" value="LONG-CHAIN-FATTY-ACID--COA LIGASE"/>
    <property type="match status" value="1"/>
</dbReference>
<feature type="domain" description="AMP-binding enzyme C-terminal" evidence="2">
    <location>
        <begin position="435"/>
        <end position="510"/>
    </location>
</feature>